<proteinExistence type="predicted"/>
<sequence length="85" mass="9235">MAKIALALFLFALFAVAMSARVAREEPAAAADPLEQIKAEINNVITKLKGLDENKFKEMLTDGITHIQEGLNKVTEVIQPKPTSA</sequence>
<name>B4PHD6_DROYA</name>
<reference evidence="2 3" key="1">
    <citation type="journal article" date="2007" name="Nature">
        <title>Evolution of genes and genomes on the Drosophila phylogeny.</title>
        <authorList>
            <consortium name="Drosophila 12 Genomes Consortium"/>
            <person name="Clark A.G."/>
            <person name="Eisen M.B."/>
            <person name="Smith D.R."/>
            <person name="Bergman C.M."/>
            <person name="Oliver B."/>
            <person name="Markow T.A."/>
            <person name="Kaufman T.C."/>
            <person name="Kellis M."/>
            <person name="Gelbart W."/>
            <person name="Iyer V.N."/>
            <person name="Pollard D.A."/>
            <person name="Sackton T.B."/>
            <person name="Larracuente A.M."/>
            <person name="Singh N.D."/>
            <person name="Abad J.P."/>
            <person name="Abt D.N."/>
            <person name="Adryan B."/>
            <person name="Aguade M."/>
            <person name="Akashi H."/>
            <person name="Anderson W.W."/>
            <person name="Aquadro C.F."/>
            <person name="Ardell D.H."/>
            <person name="Arguello R."/>
            <person name="Artieri C.G."/>
            <person name="Barbash D.A."/>
            <person name="Barker D."/>
            <person name="Barsanti P."/>
            <person name="Batterham P."/>
            <person name="Batzoglou S."/>
            <person name="Begun D."/>
            <person name="Bhutkar A."/>
            <person name="Blanco E."/>
            <person name="Bosak S.A."/>
            <person name="Bradley R.K."/>
            <person name="Brand A.D."/>
            <person name="Brent M.R."/>
            <person name="Brooks A.N."/>
            <person name="Brown R.H."/>
            <person name="Butlin R.K."/>
            <person name="Caggese C."/>
            <person name="Calvi B.R."/>
            <person name="Bernardo de Carvalho A."/>
            <person name="Caspi A."/>
            <person name="Castrezana S."/>
            <person name="Celniker S.E."/>
            <person name="Chang J.L."/>
            <person name="Chapple C."/>
            <person name="Chatterji S."/>
            <person name="Chinwalla A."/>
            <person name="Civetta A."/>
            <person name="Clifton S.W."/>
            <person name="Comeron J.M."/>
            <person name="Costello J.C."/>
            <person name="Coyne J.A."/>
            <person name="Daub J."/>
            <person name="David R.G."/>
            <person name="Delcher A.L."/>
            <person name="Delehaunty K."/>
            <person name="Do C.B."/>
            <person name="Ebling H."/>
            <person name="Edwards K."/>
            <person name="Eickbush T."/>
            <person name="Evans J.D."/>
            <person name="Filipski A."/>
            <person name="Findeiss S."/>
            <person name="Freyhult E."/>
            <person name="Fulton L."/>
            <person name="Fulton R."/>
            <person name="Garcia A.C."/>
            <person name="Gardiner A."/>
            <person name="Garfield D.A."/>
            <person name="Garvin B.E."/>
            <person name="Gibson G."/>
            <person name="Gilbert D."/>
            <person name="Gnerre S."/>
            <person name="Godfrey J."/>
            <person name="Good R."/>
            <person name="Gotea V."/>
            <person name="Gravely B."/>
            <person name="Greenberg A.J."/>
            <person name="Griffiths-Jones S."/>
            <person name="Gross S."/>
            <person name="Guigo R."/>
            <person name="Gustafson E.A."/>
            <person name="Haerty W."/>
            <person name="Hahn M.W."/>
            <person name="Halligan D.L."/>
            <person name="Halpern A.L."/>
            <person name="Halter G.M."/>
            <person name="Han M.V."/>
            <person name="Heger A."/>
            <person name="Hillier L."/>
            <person name="Hinrichs A.S."/>
            <person name="Holmes I."/>
            <person name="Hoskins R.A."/>
            <person name="Hubisz M.J."/>
            <person name="Hultmark D."/>
            <person name="Huntley M.A."/>
            <person name="Jaffe D.B."/>
            <person name="Jagadeeshan S."/>
            <person name="Jeck W.R."/>
            <person name="Johnson J."/>
            <person name="Jones C.D."/>
            <person name="Jordan W.C."/>
            <person name="Karpen G.H."/>
            <person name="Kataoka E."/>
            <person name="Keightley P.D."/>
            <person name="Kheradpour P."/>
            <person name="Kirkness E.F."/>
            <person name="Koerich L.B."/>
            <person name="Kristiansen K."/>
            <person name="Kudrna D."/>
            <person name="Kulathinal R.J."/>
            <person name="Kumar S."/>
            <person name="Kwok R."/>
            <person name="Lander E."/>
            <person name="Langley C.H."/>
            <person name="Lapoint R."/>
            <person name="Lazzaro B.P."/>
            <person name="Lee S.J."/>
            <person name="Levesque L."/>
            <person name="Li R."/>
            <person name="Lin C.F."/>
            <person name="Lin M.F."/>
            <person name="Lindblad-Toh K."/>
            <person name="Llopart A."/>
            <person name="Long M."/>
            <person name="Low L."/>
            <person name="Lozovsky E."/>
            <person name="Lu J."/>
            <person name="Luo M."/>
            <person name="Machado C.A."/>
            <person name="Makalowski W."/>
            <person name="Marzo M."/>
            <person name="Matsuda M."/>
            <person name="Matzkin L."/>
            <person name="McAllister B."/>
            <person name="McBride C.S."/>
            <person name="McKernan B."/>
            <person name="McKernan K."/>
            <person name="Mendez-Lago M."/>
            <person name="Minx P."/>
            <person name="Mollenhauer M.U."/>
            <person name="Montooth K."/>
            <person name="Mount S.M."/>
            <person name="Mu X."/>
            <person name="Myers E."/>
            <person name="Negre B."/>
            <person name="Newfeld S."/>
            <person name="Nielsen R."/>
            <person name="Noor M.A."/>
            <person name="O'Grady P."/>
            <person name="Pachter L."/>
            <person name="Papaceit M."/>
            <person name="Parisi M.J."/>
            <person name="Parisi M."/>
            <person name="Parts L."/>
            <person name="Pedersen J.S."/>
            <person name="Pesole G."/>
            <person name="Phillippy A.M."/>
            <person name="Ponting C.P."/>
            <person name="Pop M."/>
            <person name="Porcelli D."/>
            <person name="Powell J.R."/>
            <person name="Prohaska S."/>
            <person name="Pruitt K."/>
            <person name="Puig M."/>
            <person name="Quesneville H."/>
            <person name="Ram K.R."/>
            <person name="Rand D."/>
            <person name="Rasmussen M.D."/>
            <person name="Reed L.K."/>
            <person name="Reenan R."/>
            <person name="Reily A."/>
            <person name="Remington K.A."/>
            <person name="Rieger T.T."/>
            <person name="Ritchie M.G."/>
            <person name="Robin C."/>
            <person name="Rogers Y.H."/>
            <person name="Rohde C."/>
            <person name="Rozas J."/>
            <person name="Rubenfield M.J."/>
            <person name="Ruiz A."/>
            <person name="Russo S."/>
            <person name="Salzberg S.L."/>
            <person name="Sanchez-Gracia A."/>
            <person name="Saranga D.J."/>
            <person name="Sato H."/>
            <person name="Schaeffer S.W."/>
            <person name="Schatz M.C."/>
            <person name="Schlenke T."/>
            <person name="Schwartz R."/>
            <person name="Segarra C."/>
            <person name="Singh R.S."/>
            <person name="Sirot L."/>
            <person name="Sirota M."/>
            <person name="Sisneros N.B."/>
            <person name="Smith C.D."/>
            <person name="Smith T.F."/>
            <person name="Spieth J."/>
            <person name="Stage D.E."/>
            <person name="Stark A."/>
            <person name="Stephan W."/>
            <person name="Strausberg R.L."/>
            <person name="Strempel S."/>
            <person name="Sturgill D."/>
            <person name="Sutton G."/>
            <person name="Sutton G.G."/>
            <person name="Tao W."/>
            <person name="Teichmann S."/>
            <person name="Tobari Y.N."/>
            <person name="Tomimura Y."/>
            <person name="Tsolas J.M."/>
            <person name="Valente V.L."/>
            <person name="Venter E."/>
            <person name="Venter J.C."/>
            <person name="Vicario S."/>
            <person name="Vieira F.G."/>
            <person name="Vilella A.J."/>
            <person name="Villasante A."/>
            <person name="Walenz B."/>
            <person name="Wang J."/>
            <person name="Wasserman M."/>
            <person name="Watts T."/>
            <person name="Wilson D."/>
            <person name="Wilson R.K."/>
            <person name="Wing R.A."/>
            <person name="Wolfner M.F."/>
            <person name="Wong A."/>
            <person name="Wong G.K."/>
            <person name="Wu C.I."/>
            <person name="Wu G."/>
            <person name="Yamamoto D."/>
            <person name="Yang H.P."/>
            <person name="Yang S.P."/>
            <person name="Yorke J.A."/>
            <person name="Yoshida K."/>
            <person name="Zdobnov E."/>
            <person name="Zhang P."/>
            <person name="Zhang Y."/>
            <person name="Zimin A.V."/>
            <person name="Baldwin J."/>
            <person name="Abdouelleil A."/>
            <person name="Abdulkadir J."/>
            <person name="Abebe A."/>
            <person name="Abera B."/>
            <person name="Abreu J."/>
            <person name="Acer S.C."/>
            <person name="Aftuck L."/>
            <person name="Alexander A."/>
            <person name="An P."/>
            <person name="Anderson E."/>
            <person name="Anderson S."/>
            <person name="Arachi H."/>
            <person name="Azer M."/>
            <person name="Bachantsang P."/>
            <person name="Barry A."/>
            <person name="Bayul T."/>
            <person name="Berlin A."/>
            <person name="Bessette D."/>
            <person name="Bloom T."/>
            <person name="Blye J."/>
            <person name="Boguslavskiy L."/>
            <person name="Bonnet C."/>
            <person name="Boukhgalter B."/>
            <person name="Bourzgui I."/>
            <person name="Brown A."/>
            <person name="Cahill P."/>
            <person name="Channer S."/>
            <person name="Cheshatsang Y."/>
            <person name="Chuda L."/>
            <person name="Citroen M."/>
            <person name="Collymore A."/>
            <person name="Cooke P."/>
            <person name="Costello M."/>
            <person name="D'Aco K."/>
            <person name="Daza R."/>
            <person name="De Haan G."/>
            <person name="DeGray S."/>
            <person name="DeMaso C."/>
            <person name="Dhargay N."/>
            <person name="Dooley K."/>
            <person name="Dooley E."/>
            <person name="Doricent M."/>
            <person name="Dorje P."/>
            <person name="Dorjee K."/>
            <person name="Dupes A."/>
            <person name="Elong R."/>
            <person name="Falk J."/>
            <person name="Farina A."/>
            <person name="Faro S."/>
            <person name="Ferguson D."/>
            <person name="Fisher S."/>
            <person name="Foley C.D."/>
            <person name="Franke A."/>
            <person name="Friedrich D."/>
            <person name="Gadbois L."/>
            <person name="Gearin G."/>
            <person name="Gearin C.R."/>
            <person name="Giannoukos G."/>
            <person name="Goode T."/>
            <person name="Graham J."/>
            <person name="Grandbois E."/>
            <person name="Grewal S."/>
            <person name="Gyaltsen K."/>
            <person name="Hafez N."/>
            <person name="Hagos B."/>
            <person name="Hall J."/>
            <person name="Henson C."/>
            <person name="Hollinger A."/>
            <person name="Honan T."/>
            <person name="Huard M.D."/>
            <person name="Hughes L."/>
            <person name="Hurhula B."/>
            <person name="Husby M.E."/>
            <person name="Kamat A."/>
            <person name="Kanga B."/>
            <person name="Kashin S."/>
            <person name="Khazanovich D."/>
            <person name="Kisner P."/>
            <person name="Lance K."/>
            <person name="Lara M."/>
            <person name="Lee W."/>
            <person name="Lennon N."/>
            <person name="Letendre F."/>
            <person name="LeVine R."/>
            <person name="Lipovsky A."/>
            <person name="Liu X."/>
            <person name="Liu J."/>
            <person name="Liu S."/>
            <person name="Lokyitsang T."/>
            <person name="Lokyitsang Y."/>
            <person name="Lubonja R."/>
            <person name="Lui A."/>
            <person name="MacDonald P."/>
            <person name="Magnisalis V."/>
            <person name="Maru K."/>
            <person name="Matthews C."/>
            <person name="McCusker W."/>
            <person name="McDonough S."/>
            <person name="Mehta T."/>
            <person name="Meldrim J."/>
            <person name="Meneus L."/>
            <person name="Mihai O."/>
            <person name="Mihalev A."/>
            <person name="Mihova T."/>
            <person name="Mittelman R."/>
            <person name="Mlenga V."/>
            <person name="Montmayeur A."/>
            <person name="Mulrain L."/>
            <person name="Navidi A."/>
            <person name="Naylor J."/>
            <person name="Negash T."/>
            <person name="Nguyen T."/>
            <person name="Nguyen N."/>
            <person name="Nicol R."/>
            <person name="Norbu C."/>
            <person name="Norbu N."/>
            <person name="Novod N."/>
            <person name="O'Neill B."/>
            <person name="Osman S."/>
            <person name="Markiewicz E."/>
            <person name="Oyono O.L."/>
            <person name="Patti C."/>
            <person name="Phunkhang P."/>
            <person name="Pierre F."/>
            <person name="Priest M."/>
            <person name="Raghuraman S."/>
            <person name="Rege F."/>
            <person name="Reyes R."/>
            <person name="Rise C."/>
            <person name="Rogov P."/>
            <person name="Ross K."/>
            <person name="Ryan E."/>
            <person name="Settipalli S."/>
            <person name="Shea T."/>
            <person name="Sherpa N."/>
            <person name="Shi L."/>
            <person name="Shih D."/>
            <person name="Sparrow T."/>
            <person name="Spaulding J."/>
            <person name="Stalker J."/>
            <person name="Stange-Thomann N."/>
            <person name="Stavropoulos S."/>
            <person name="Stone C."/>
            <person name="Strader C."/>
            <person name="Tesfaye S."/>
            <person name="Thomson T."/>
            <person name="Thoulutsang Y."/>
            <person name="Thoulutsang D."/>
            <person name="Topham K."/>
            <person name="Topping I."/>
            <person name="Tsamla T."/>
            <person name="Vassiliev H."/>
            <person name="Vo A."/>
            <person name="Wangchuk T."/>
            <person name="Wangdi T."/>
            <person name="Weiand M."/>
            <person name="Wilkinson J."/>
            <person name="Wilson A."/>
            <person name="Yadav S."/>
            <person name="Young G."/>
            <person name="Yu Q."/>
            <person name="Zembek L."/>
            <person name="Zhong D."/>
            <person name="Zimmer A."/>
            <person name="Zwirko Z."/>
            <person name="Jaffe D.B."/>
            <person name="Alvarez P."/>
            <person name="Brockman W."/>
            <person name="Butler J."/>
            <person name="Chin C."/>
            <person name="Gnerre S."/>
            <person name="Grabherr M."/>
            <person name="Kleber M."/>
            <person name="Mauceli E."/>
            <person name="MacCallum I."/>
        </authorList>
    </citation>
    <scope>NUCLEOTIDE SEQUENCE [LARGE SCALE GENOMIC DNA]</scope>
    <source>
        <strain evidence="3">Tai18E2 / Tucson 14021-0261.01</strain>
    </source>
</reference>
<dbReference type="Proteomes" id="UP000002282">
    <property type="component" value="Chromosome 3L"/>
</dbReference>
<feature type="chain" id="PRO_5002821808" evidence="1">
    <location>
        <begin position="20"/>
        <end position="85"/>
    </location>
</feature>
<evidence type="ECO:0000256" key="1">
    <source>
        <dbReference type="SAM" id="SignalP"/>
    </source>
</evidence>
<gene>
    <name evidence="2" type="primary">Dyak\Nplp2</name>
    <name evidence="2" type="synonym">CG110511</name>
    <name evidence="2" type="synonym">Dyak\GE21963</name>
    <name evidence="2" type="synonym">dyak_GLEANR_5680</name>
    <name evidence="2" type="synonym">GE21963</name>
    <name evidence="2" type="synonym">Nplp2</name>
    <name evidence="2" type="ORF">Dyak_GE21963</name>
</gene>
<feature type="signal peptide" evidence="1">
    <location>
        <begin position="1"/>
        <end position="19"/>
    </location>
</feature>
<dbReference type="GeneID" id="6533996"/>
<keyword evidence="3" id="KW-1185">Reference proteome</keyword>
<evidence type="ECO:0000313" key="2">
    <source>
        <dbReference type="EMBL" id="EDW94397.1"/>
    </source>
</evidence>
<reference evidence="2 3" key="2">
    <citation type="journal article" date="2007" name="PLoS Biol.">
        <title>Principles of genome evolution in the Drosophila melanogaster species group.</title>
        <authorList>
            <person name="Ranz J.M."/>
            <person name="Maurin D."/>
            <person name="Chan Y.S."/>
            <person name="von Grotthuss M."/>
            <person name="Hillier L.W."/>
            <person name="Roote J."/>
            <person name="Ashburner M."/>
            <person name="Bergman C.M."/>
        </authorList>
    </citation>
    <scope>NUCLEOTIDE SEQUENCE [LARGE SCALE GENOMIC DNA]</scope>
    <source>
        <strain evidence="3">Tai18E2 / Tucson 14021-0261.01</strain>
    </source>
</reference>
<protein>
    <submittedName>
        <fullName evidence="2">Nplp2</fullName>
    </submittedName>
</protein>
<dbReference type="KEGG" id="dya:Dyak_GE21963"/>
<evidence type="ECO:0000313" key="3">
    <source>
        <dbReference type="Proteomes" id="UP000002282"/>
    </source>
</evidence>
<organism evidence="2 3">
    <name type="scientific">Drosophila yakuba</name>
    <name type="common">Fruit fly</name>
    <dbReference type="NCBI Taxonomy" id="7245"/>
    <lineage>
        <taxon>Eukaryota</taxon>
        <taxon>Metazoa</taxon>
        <taxon>Ecdysozoa</taxon>
        <taxon>Arthropoda</taxon>
        <taxon>Hexapoda</taxon>
        <taxon>Insecta</taxon>
        <taxon>Pterygota</taxon>
        <taxon>Neoptera</taxon>
        <taxon>Endopterygota</taxon>
        <taxon>Diptera</taxon>
        <taxon>Brachycera</taxon>
        <taxon>Muscomorpha</taxon>
        <taxon>Ephydroidea</taxon>
        <taxon>Drosophilidae</taxon>
        <taxon>Drosophila</taxon>
        <taxon>Sophophora</taxon>
    </lineage>
</organism>
<keyword evidence="1" id="KW-0732">Signal</keyword>
<dbReference type="CTD" id="50286"/>
<dbReference type="HOGENOM" id="CLU_167078_0_0_1"/>
<dbReference type="EMBL" id="CM000159">
    <property type="protein sequence ID" value="EDW94397.1"/>
    <property type="molecule type" value="Genomic_DNA"/>
</dbReference>
<accession>B4PHD6</accession>
<dbReference type="OMA" id="APAASTX"/>
<dbReference type="AlphaFoldDB" id="B4PHD6"/>